<dbReference type="Gene3D" id="3.30.930.10">
    <property type="entry name" value="Bira Bifunctional Protein, Domain 2"/>
    <property type="match status" value="1"/>
</dbReference>
<evidence type="ECO:0000256" key="1">
    <source>
        <dbReference type="ARBA" id="ARBA00004821"/>
    </source>
</evidence>
<dbReference type="EMBL" id="BLXO01000002">
    <property type="protein sequence ID" value="GFN46056.1"/>
    <property type="molecule type" value="Genomic_DNA"/>
</dbReference>
<dbReference type="NCBIfam" id="NF010922">
    <property type="entry name" value="PRK14342.1"/>
    <property type="match status" value="1"/>
</dbReference>
<feature type="binding site" evidence="6 9">
    <location>
        <begin position="64"/>
        <end position="71"/>
    </location>
    <ligand>
        <name>substrate</name>
    </ligand>
</feature>
<keyword evidence="3 6" id="KW-0808">Transferase</keyword>
<dbReference type="HAMAP" id="MF_00013">
    <property type="entry name" value="LipB"/>
    <property type="match status" value="1"/>
</dbReference>
<evidence type="ECO:0000256" key="5">
    <source>
        <dbReference type="ARBA" id="ARBA00024732"/>
    </source>
</evidence>
<comment type="subcellular location">
    <subcellularLocation>
        <location evidence="6">Cytoplasm</location>
    </subcellularLocation>
</comment>
<dbReference type="PIRSF" id="PIRSF016262">
    <property type="entry name" value="LPLase"/>
    <property type="match status" value="1"/>
</dbReference>
<dbReference type="InterPro" id="IPR000544">
    <property type="entry name" value="Octanoyltransferase"/>
</dbReference>
<feature type="domain" description="BPL/LPL catalytic" evidence="11">
    <location>
        <begin position="25"/>
        <end position="201"/>
    </location>
</feature>
<feature type="site" description="Lowers pKa of active site Cys" evidence="6 10">
    <location>
        <position position="128"/>
    </location>
</feature>
<evidence type="ECO:0000256" key="4">
    <source>
        <dbReference type="ARBA" id="ARBA00023315"/>
    </source>
</evidence>
<evidence type="ECO:0000313" key="13">
    <source>
        <dbReference type="Proteomes" id="UP000504714"/>
    </source>
</evidence>
<evidence type="ECO:0000259" key="11">
    <source>
        <dbReference type="PROSITE" id="PS51733"/>
    </source>
</evidence>
<evidence type="ECO:0000256" key="10">
    <source>
        <dbReference type="PIRSR" id="PIRSR016262-3"/>
    </source>
</evidence>
<dbReference type="GO" id="GO:0005737">
    <property type="term" value="C:cytoplasm"/>
    <property type="evidence" value="ECO:0007669"/>
    <property type="project" value="UniProtKB-SubCell"/>
</dbReference>
<dbReference type="InterPro" id="IPR020605">
    <property type="entry name" value="Octanoyltransferase_CS"/>
</dbReference>
<dbReference type="PROSITE" id="PS01313">
    <property type="entry name" value="LIPB"/>
    <property type="match status" value="1"/>
</dbReference>
<dbReference type="GO" id="GO:0009249">
    <property type="term" value="P:protein lipoylation"/>
    <property type="evidence" value="ECO:0007669"/>
    <property type="project" value="InterPro"/>
</dbReference>
<dbReference type="InterPro" id="IPR045864">
    <property type="entry name" value="aa-tRNA-synth_II/BPL/LPL"/>
</dbReference>
<sequence length="226" mass="25500">MRQLKLQPYHLVWQAMHNLTEQRKPTTLDEIWLVQHPAIFTQGKAGKAEHLLAPGDIPVFQSDRGGQITYHGPGQQVMYLMIDLNRLKISPRQLITAIEKTVIQTLACFGIIAYADAKAPGIYVQQQKICSLGLRIRKGCSLHGLALNVAMDLTPFSSINPCGYANMKMTQVSALVSNPITLEEIQRILVDKFIQQFGYRKADLQPAKEILQYEQTDPHRARNKIP</sequence>
<keyword evidence="4 6" id="KW-0012">Acyltransferase</keyword>
<comment type="similarity">
    <text evidence="6 7">Belongs to the LipB family.</text>
</comment>
<protein>
    <recommendedName>
        <fullName evidence="6 7">Octanoyltransferase</fullName>
        <ecNumber evidence="6 7">2.3.1.181</ecNumber>
    </recommendedName>
    <alternativeName>
        <fullName evidence="6">Lipoate-protein ligase B</fullName>
    </alternativeName>
    <alternativeName>
        <fullName evidence="6">Lipoyl/octanoyl transferase</fullName>
    </alternativeName>
    <alternativeName>
        <fullName evidence="6">Octanoyl-[acyl-carrier-protein]-protein N-octanoyltransferase</fullName>
    </alternativeName>
</protein>
<evidence type="ECO:0000256" key="8">
    <source>
        <dbReference type="PIRSR" id="PIRSR016262-1"/>
    </source>
</evidence>
<comment type="caution">
    <text evidence="12">The sequence shown here is derived from an EMBL/GenBank/DDBJ whole genome shotgun (WGS) entry which is preliminary data.</text>
</comment>
<comment type="pathway">
    <text evidence="1 6 7">Protein modification; protein lipoylation via endogenous pathway; protein N(6)-(lipoyl)lysine from octanoyl-[acyl-carrier-protein]: step 1/2.</text>
</comment>
<feature type="binding site" evidence="6 9">
    <location>
        <begin position="144"/>
        <end position="146"/>
    </location>
    <ligand>
        <name>substrate</name>
    </ligand>
</feature>
<comment type="catalytic activity">
    <reaction evidence="6 7">
        <text>octanoyl-[ACP] + L-lysyl-[protein] = N(6)-octanoyl-L-lysyl-[protein] + holo-[ACP] + H(+)</text>
        <dbReference type="Rhea" id="RHEA:17665"/>
        <dbReference type="Rhea" id="RHEA-COMP:9636"/>
        <dbReference type="Rhea" id="RHEA-COMP:9685"/>
        <dbReference type="Rhea" id="RHEA-COMP:9752"/>
        <dbReference type="Rhea" id="RHEA-COMP:9928"/>
        <dbReference type="ChEBI" id="CHEBI:15378"/>
        <dbReference type="ChEBI" id="CHEBI:29969"/>
        <dbReference type="ChEBI" id="CHEBI:64479"/>
        <dbReference type="ChEBI" id="CHEBI:78463"/>
        <dbReference type="ChEBI" id="CHEBI:78809"/>
        <dbReference type="EC" id="2.3.1.181"/>
    </reaction>
</comment>
<dbReference type="InterPro" id="IPR004143">
    <property type="entry name" value="BPL_LPL_catalytic"/>
</dbReference>
<dbReference type="CDD" id="cd16444">
    <property type="entry name" value="LipB"/>
    <property type="match status" value="1"/>
</dbReference>
<dbReference type="PANTHER" id="PTHR10993">
    <property type="entry name" value="OCTANOYLTRANSFERASE"/>
    <property type="match status" value="1"/>
</dbReference>
<dbReference type="Pfam" id="PF21948">
    <property type="entry name" value="LplA-B_cat"/>
    <property type="match status" value="1"/>
</dbReference>
<reference evidence="12 13" key="1">
    <citation type="submission" date="2020-06" db="EMBL/GenBank/DDBJ databases">
        <title>The genome sequence of Candidatus Regiella insecticola strain Tut.</title>
        <authorList>
            <person name="Nikoh N."/>
            <person name="Tsuchida T."/>
            <person name="Koga R."/>
            <person name="Oshima K."/>
            <person name="Hattori M."/>
            <person name="Fukatsu T."/>
        </authorList>
    </citation>
    <scope>NUCLEOTIDE SEQUENCE [LARGE SCALE GENOMIC DNA]</scope>
    <source>
        <strain evidence="12 13">Tut</strain>
    </source>
</reference>
<comment type="miscellaneous">
    <text evidence="6">In the reaction, the free carboxyl group of octanoic acid is attached via an amide linkage to the epsilon-amino group of a specific lysine residue of lipoyl domains of lipoate-dependent enzymes.</text>
</comment>
<feature type="active site" description="Acyl-thioester intermediate" evidence="6 8">
    <location>
        <position position="162"/>
    </location>
</feature>
<dbReference type="FunFam" id="3.30.930.10:FF:000020">
    <property type="entry name" value="Octanoyltransferase"/>
    <property type="match status" value="1"/>
</dbReference>
<proteinExistence type="inferred from homology"/>
<dbReference type="NCBIfam" id="TIGR00214">
    <property type="entry name" value="lipB"/>
    <property type="match status" value="1"/>
</dbReference>
<accession>A0A6L2ZMR8</accession>
<keyword evidence="2 6" id="KW-0963">Cytoplasm</keyword>
<dbReference type="EC" id="2.3.1.181" evidence="6 7"/>
<evidence type="ECO:0000313" key="12">
    <source>
        <dbReference type="EMBL" id="GFN46056.1"/>
    </source>
</evidence>
<dbReference type="PANTHER" id="PTHR10993:SF7">
    <property type="entry name" value="LIPOYLTRANSFERASE 2, MITOCHONDRIAL-RELATED"/>
    <property type="match status" value="1"/>
</dbReference>
<dbReference type="GO" id="GO:0033819">
    <property type="term" value="F:lipoyl(octanoyl) transferase activity"/>
    <property type="evidence" value="ECO:0007669"/>
    <property type="project" value="UniProtKB-EC"/>
</dbReference>
<gene>
    <name evidence="6 12" type="primary">lipB</name>
    <name evidence="12" type="ORF">RINTU1_14820</name>
</gene>
<evidence type="ECO:0000256" key="9">
    <source>
        <dbReference type="PIRSR" id="PIRSR016262-2"/>
    </source>
</evidence>
<evidence type="ECO:0000256" key="7">
    <source>
        <dbReference type="PIRNR" id="PIRNR016262"/>
    </source>
</evidence>
<dbReference type="Proteomes" id="UP000504714">
    <property type="component" value="Unassembled WGS sequence"/>
</dbReference>
<feature type="binding site" evidence="6 9">
    <location>
        <begin position="131"/>
        <end position="133"/>
    </location>
    <ligand>
        <name>substrate</name>
    </ligand>
</feature>
<dbReference type="SUPFAM" id="SSF55681">
    <property type="entry name" value="Class II aaRS and biotin synthetases"/>
    <property type="match status" value="1"/>
</dbReference>
<organism evidence="12 13">
    <name type="scientific">Candidatus Regiella insecticola</name>
    <dbReference type="NCBI Taxonomy" id="138073"/>
    <lineage>
        <taxon>Bacteria</taxon>
        <taxon>Pseudomonadati</taxon>
        <taxon>Pseudomonadota</taxon>
        <taxon>Gammaproteobacteria</taxon>
        <taxon>Enterobacterales</taxon>
        <taxon>Enterobacteriaceae</taxon>
        <taxon>aphid secondary symbionts</taxon>
        <taxon>Candidatus Regiella</taxon>
    </lineage>
</organism>
<name>A0A6L2ZMR8_9ENTR</name>
<comment type="function">
    <text evidence="5 6 7">Catalyzes the transfer of endogenously produced octanoic acid from octanoyl-acyl-carrier-protein onto the lipoyl domains of lipoate-dependent enzymes. Lipoyl-ACP can also act as a substrate although octanoyl-ACP is likely to be the physiological substrate.</text>
</comment>
<evidence type="ECO:0000256" key="6">
    <source>
        <dbReference type="HAMAP-Rule" id="MF_00013"/>
    </source>
</evidence>
<evidence type="ECO:0000256" key="2">
    <source>
        <dbReference type="ARBA" id="ARBA00022490"/>
    </source>
</evidence>
<dbReference type="AlphaFoldDB" id="A0A6L2ZMR8"/>
<dbReference type="PROSITE" id="PS51733">
    <property type="entry name" value="BPL_LPL_CATALYTIC"/>
    <property type="match status" value="1"/>
</dbReference>
<dbReference type="UniPathway" id="UPA00538">
    <property type="reaction ID" value="UER00592"/>
</dbReference>
<evidence type="ECO:0000256" key="3">
    <source>
        <dbReference type="ARBA" id="ARBA00022679"/>
    </source>
</evidence>